<dbReference type="AlphaFoldDB" id="A0A6F8ZI86"/>
<sequence length="48" mass="5412">MEPTLCGWLGRLAMPMALYGPEAHRTREPEPGARRTVGSRMANLMRKD</sequence>
<evidence type="ECO:0000313" key="2">
    <source>
        <dbReference type="Proteomes" id="UP000503399"/>
    </source>
</evidence>
<evidence type="ECO:0000313" key="1">
    <source>
        <dbReference type="EMBL" id="CAB1129435.1"/>
    </source>
</evidence>
<gene>
    <name evidence="1" type="ORF">R50_1938</name>
</gene>
<protein>
    <submittedName>
        <fullName evidence="1">Uncharacterized protein</fullName>
    </submittedName>
</protein>
<organism evidence="1 2">
    <name type="scientific">Candidatus Hydrogenisulfobacillus filiaventi</name>
    <dbReference type="NCBI Taxonomy" id="2707344"/>
    <lineage>
        <taxon>Bacteria</taxon>
        <taxon>Bacillati</taxon>
        <taxon>Bacillota</taxon>
        <taxon>Clostridia</taxon>
        <taxon>Eubacteriales</taxon>
        <taxon>Clostridiales Family XVII. Incertae Sedis</taxon>
        <taxon>Candidatus Hydrogenisulfobacillus</taxon>
    </lineage>
</organism>
<accession>A0A6F8ZI86</accession>
<reference evidence="1 2" key="1">
    <citation type="submission" date="2020-02" db="EMBL/GenBank/DDBJ databases">
        <authorList>
            <person name="Hogendoorn C."/>
        </authorList>
    </citation>
    <scope>NUCLEOTIDE SEQUENCE [LARGE SCALE GENOMIC DNA]</scope>
    <source>
        <strain evidence="1">R501</strain>
    </source>
</reference>
<dbReference type="EMBL" id="LR778114">
    <property type="protein sequence ID" value="CAB1129435.1"/>
    <property type="molecule type" value="Genomic_DNA"/>
</dbReference>
<proteinExistence type="predicted"/>
<dbReference type="KEGG" id="hfv:R50_1938"/>
<dbReference type="Proteomes" id="UP000503399">
    <property type="component" value="Chromosome"/>
</dbReference>
<keyword evidence="2" id="KW-1185">Reference proteome</keyword>
<name>A0A6F8ZI86_9FIRM</name>